<accession>A0A6A6EVX5</accession>
<reference evidence="1" key="1">
    <citation type="journal article" date="2020" name="Stud. Mycol.">
        <title>101 Dothideomycetes genomes: a test case for predicting lifestyles and emergence of pathogens.</title>
        <authorList>
            <person name="Haridas S."/>
            <person name="Albert R."/>
            <person name="Binder M."/>
            <person name="Bloem J."/>
            <person name="Labutti K."/>
            <person name="Salamov A."/>
            <person name="Andreopoulos B."/>
            <person name="Baker S."/>
            <person name="Barry K."/>
            <person name="Bills G."/>
            <person name="Bluhm B."/>
            <person name="Cannon C."/>
            <person name="Castanera R."/>
            <person name="Culley D."/>
            <person name="Daum C."/>
            <person name="Ezra D."/>
            <person name="Gonzalez J."/>
            <person name="Henrissat B."/>
            <person name="Kuo A."/>
            <person name="Liang C."/>
            <person name="Lipzen A."/>
            <person name="Lutzoni F."/>
            <person name="Magnuson J."/>
            <person name="Mondo S."/>
            <person name="Nolan M."/>
            <person name="Ohm R."/>
            <person name="Pangilinan J."/>
            <person name="Park H.-J."/>
            <person name="Ramirez L."/>
            <person name="Alfaro M."/>
            <person name="Sun H."/>
            <person name="Tritt A."/>
            <person name="Yoshinaga Y."/>
            <person name="Zwiers L.-H."/>
            <person name="Turgeon B."/>
            <person name="Goodwin S."/>
            <person name="Spatafora J."/>
            <person name="Crous P."/>
            <person name="Grigoriev I."/>
        </authorList>
    </citation>
    <scope>NUCLEOTIDE SEQUENCE</scope>
    <source>
        <strain evidence="1">CBS 207.26</strain>
    </source>
</reference>
<gene>
    <name evidence="1" type="ORF">K469DRAFT_681738</name>
</gene>
<sequence>MAGHPCLLSPLCVRLRLHNYYCLPYAARSESVCDTSEEERRKSRLQEAARWKHGTVNKTLVPISTNAPLGQARAQSAARLSRLTASIGQAFLPPLGQPNPIPALTPFAPVPSPGEAHGSAGEVLSADGLLLASSHKTQTGSYEKHQEEADGAMLVEPRRHQRNLLFANFQLAISPRLPADMHMMY</sequence>
<name>A0A6A6EVX5_9PEZI</name>
<protein>
    <submittedName>
        <fullName evidence="1">Uncharacterized protein</fullName>
    </submittedName>
</protein>
<proteinExistence type="predicted"/>
<dbReference type="Proteomes" id="UP000800200">
    <property type="component" value="Unassembled WGS sequence"/>
</dbReference>
<evidence type="ECO:0000313" key="1">
    <source>
        <dbReference type="EMBL" id="KAF2195421.1"/>
    </source>
</evidence>
<evidence type="ECO:0000313" key="2">
    <source>
        <dbReference type="Proteomes" id="UP000800200"/>
    </source>
</evidence>
<dbReference type="AlphaFoldDB" id="A0A6A6EVX5"/>
<keyword evidence="2" id="KW-1185">Reference proteome</keyword>
<organism evidence="1 2">
    <name type="scientific">Zopfia rhizophila CBS 207.26</name>
    <dbReference type="NCBI Taxonomy" id="1314779"/>
    <lineage>
        <taxon>Eukaryota</taxon>
        <taxon>Fungi</taxon>
        <taxon>Dikarya</taxon>
        <taxon>Ascomycota</taxon>
        <taxon>Pezizomycotina</taxon>
        <taxon>Dothideomycetes</taxon>
        <taxon>Dothideomycetes incertae sedis</taxon>
        <taxon>Zopfiaceae</taxon>
        <taxon>Zopfia</taxon>
    </lineage>
</organism>
<dbReference type="EMBL" id="ML994610">
    <property type="protein sequence ID" value="KAF2195421.1"/>
    <property type="molecule type" value="Genomic_DNA"/>
</dbReference>